<accession>A0ABY4KBR3</accession>
<dbReference type="RefSeq" id="WP_248394434.1">
    <property type="nucleotide sequence ID" value="NZ_CP096203.1"/>
</dbReference>
<reference evidence="1" key="1">
    <citation type="submission" date="2022-04" db="EMBL/GenBank/DDBJ databases">
        <title>Evolutionary, genomic, and biogeographic characterization of Chryseobacterium nepalense represented by a plastic-degrading bacterium AC3.</title>
        <authorList>
            <person name="Yin Z."/>
            <person name="Liu X."/>
            <person name="Wang D."/>
            <person name="Xie Z."/>
        </authorList>
    </citation>
    <scope>NUCLEOTIDE SEQUENCE</scope>
    <source>
        <strain evidence="1">AC3</strain>
    </source>
</reference>
<organism evidence="1 2">
    <name type="scientific">Chryseobacterium nepalense</name>
    <dbReference type="NCBI Taxonomy" id="1854498"/>
    <lineage>
        <taxon>Bacteria</taxon>
        <taxon>Pseudomonadati</taxon>
        <taxon>Bacteroidota</taxon>
        <taxon>Flavobacteriia</taxon>
        <taxon>Flavobacteriales</taxon>
        <taxon>Weeksellaceae</taxon>
        <taxon>Chryseobacterium group</taxon>
        <taxon>Chryseobacterium</taxon>
    </lineage>
</organism>
<dbReference type="Proteomes" id="UP000830552">
    <property type="component" value="Chromosome"/>
</dbReference>
<protein>
    <recommendedName>
        <fullName evidence="3">Glycosyl transferase family 1 domain-containing protein</fullName>
    </recommendedName>
</protein>
<evidence type="ECO:0000313" key="1">
    <source>
        <dbReference type="EMBL" id="UPQ77213.1"/>
    </source>
</evidence>
<gene>
    <name evidence="1" type="ORF">M0D58_06540</name>
</gene>
<name>A0ABY4KBR3_9FLAO</name>
<proteinExistence type="predicted"/>
<evidence type="ECO:0008006" key="3">
    <source>
        <dbReference type="Google" id="ProtNLM"/>
    </source>
</evidence>
<dbReference type="EMBL" id="CP096203">
    <property type="protein sequence ID" value="UPQ77213.1"/>
    <property type="molecule type" value="Genomic_DNA"/>
</dbReference>
<evidence type="ECO:0000313" key="2">
    <source>
        <dbReference type="Proteomes" id="UP000830552"/>
    </source>
</evidence>
<keyword evidence="2" id="KW-1185">Reference proteome</keyword>
<sequence length="355" mass="41703">MKRIAYIEIDTHAEIAQSFMDIMNETGSFSVDYYFSKRVKDHVAENGENIFLSDSSMILDQLTLKKYDLVLIGTVHRYFNTFFTIAEKYNTAVIVHNINFIRTSNFSLLKSIFKKDRIYRLKLLWKEGLLGSSKIYRKARKLLVLDEALISECFSFLPIFYTKYSEKAQNEILTVVIPGGVSQKRRDYKKVFSEIKKIEDLYHHPDFKKVLIEFVFLGKADHAVLKQLTDLQHSLQHVNITYFSERVPPENFENWMRKADVLWCPIQEETEFFSQKEIYGKTKMTGNIGDSIKFGKLAVFPKNYQSSLDFILPEQSDLTQQFEELKDLKFDFQKEYNKKAVRQKLENLLNSLMAT</sequence>